<feature type="domain" description="Pesticidal crystal protein Cry22Aa Ig-like" evidence="4">
    <location>
        <begin position="127"/>
        <end position="194"/>
    </location>
</feature>
<keyword evidence="3" id="KW-1133">Transmembrane helix</keyword>
<keyword evidence="7" id="KW-1185">Reference proteome</keyword>
<name>A0A200J011_9ENTE</name>
<reference evidence="6" key="3">
    <citation type="submission" date="2024-03" db="EMBL/GenBank/DDBJ databases">
        <title>The Genome Sequence of Enterococcus sp. DIV0238c.</title>
        <authorList>
            <consortium name="The Broad Institute Genomics Platform"/>
            <consortium name="The Broad Institute Microbial Omics Core"/>
            <consortium name="The Broad Institute Genomic Center for Infectious Diseases"/>
            <person name="Earl A."/>
            <person name="Manson A."/>
            <person name="Gilmore M."/>
            <person name="Schwartman J."/>
            <person name="Shea T."/>
            <person name="Abouelleil A."/>
            <person name="Cao P."/>
            <person name="Chapman S."/>
            <person name="Cusick C."/>
            <person name="Young S."/>
            <person name="Neafsey D."/>
            <person name="Nusbaum C."/>
            <person name="Birren B."/>
        </authorList>
    </citation>
    <scope>NUCLEOTIDE SEQUENCE</scope>
    <source>
        <strain evidence="6">9D6_DIV0238</strain>
    </source>
</reference>
<dbReference type="EMBL" id="CP147246">
    <property type="protein sequence ID" value="WYJ94667.1"/>
    <property type="molecule type" value="Genomic_DNA"/>
</dbReference>
<protein>
    <recommendedName>
        <fullName evidence="4">Pesticidal crystal protein Cry22Aa Ig-like domain-containing protein</fullName>
    </recommendedName>
</protein>
<reference evidence="5" key="1">
    <citation type="submission" date="2017-05" db="EMBL/GenBank/DDBJ databases">
        <title>The Genome Sequence of Enterococcus sp. 9D6_DIV0238.</title>
        <authorList>
            <consortium name="The Broad Institute Genomics Platform"/>
            <consortium name="The Broad Institute Genomic Center for Infectious Diseases"/>
            <person name="Earl A."/>
            <person name="Manson A."/>
            <person name="Schwartman J."/>
            <person name="Gilmore M."/>
            <person name="Abouelleil A."/>
            <person name="Cao P."/>
            <person name="Chapman S."/>
            <person name="Cusick C."/>
            <person name="Shea T."/>
            <person name="Young S."/>
            <person name="Neafsey D."/>
            <person name="Nusbaum C."/>
            <person name="Birren B."/>
        </authorList>
    </citation>
    <scope>NUCLEOTIDE SEQUENCE [LARGE SCALE GENOMIC DNA]</scope>
    <source>
        <strain evidence="5">9D6_DIV0238</strain>
    </source>
</reference>
<gene>
    <name evidence="6" type="ORF">A5889_002180</name>
    <name evidence="5" type="ORF">A5889_002870</name>
</gene>
<feature type="compositionally biased region" description="Polar residues" evidence="2">
    <location>
        <begin position="225"/>
        <end position="245"/>
    </location>
</feature>
<keyword evidence="1" id="KW-0378">Hydrolase</keyword>
<accession>A0A200J011</accession>
<dbReference type="Pfam" id="PF16403">
    <property type="entry name" value="Bact_surface_Ig-like"/>
    <property type="match status" value="1"/>
</dbReference>
<dbReference type="InterPro" id="IPR013783">
    <property type="entry name" value="Ig-like_fold"/>
</dbReference>
<evidence type="ECO:0000313" key="5">
    <source>
        <dbReference type="EMBL" id="OUZ30582.1"/>
    </source>
</evidence>
<organism evidence="5">
    <name type="scientific">Candidatus Enterococcus dunnyi</name>
    <dbReference type="NCBI Taxonomy" id="1834192"/>
    <lineage>
        <taxon>Bacteria</taxon>
        <taxon>Bacillati</taxon>
        <taxon>Bacillota</taxon>
        <taxon>Bacilli</taxon>
        <taxon>Lactobacillales</taxon>
        <taxon>Enterococcaceae</taxon>
        <taxon>Enterococcus</taxon>
    </lineage>
</organism>
<keyword evidence="3" id="KW-0472">Membrane</keyword>
<evidence type="ECO:0000313" key="6">
    <source>
        <dbReference type="EMBL" id="WYJ94667.1"/>
    </source>
</evidence>
<dbReference type="GO" id="GO:0016787">
    <property type="term" value="F:hydrolase activity"/>
    <property type="evidence" value="ECO:0007669"/>
    <property type="project" value="UniProtKB-KW"/>
</dbReference>
<evidence type="ECO:0000256" key="3">
    <source>
        <dbReference type="SAM" id="Phobius"/>
    </source>
</evidence>
<dbReference type="SUPFAM" id="SSF63817">
    <property type="entry name" value="Sortase"/>
    <property type="match status" value="1"/>
</dbReference>
<evidence type="ECO:0000259" key="4">
    <source>
        <dbReference type="Pfam" id="PF16403"/>
    </source>
</evidence>
<dbReference type="Gene3D" id="2.40.260.10">
    <property type="entry name" value="Sortase"/>
    <property type="match status" value="1"/>
</dbReference>
<dbReference type="Proteomes" id="UP000196151">
    <property type="component" value="Chromosome"/>
</dbReference>
<evidence type="ECO:0000256" key="2">
    <source>
        <dbReference type="SAM" id="MobiDB-lite"/>
    </source>
</evidence>
<dbReference type="RefSeq" id="WP_176372887.1">
    <property type="nucleotide sequence ID" value="NZ_CP147246.1"/>
</dbReference>
<reference evidence="6" key="2">
    <citation type="submission" date="2017-05" db="EMBL/GenBank/DDBJ databases">
        <authorList>
            <consortium name="The Broad Institute Genomics Platform"/>
            <consortium name="The Broad Institute Genomic Center for Infectious Diseases"/>
            <person name="Earl A."/>
            <person name="Manson A."/>
            <person name="Schwartman J."/>
            <person name="Gilmore M."/>
            <person name="Abouelleil A."/>
            <person name="Cao P."/>
            <person name="Chapman S."/>
            <person name="Cusick C."/>
            <person name="Shea T."/>
            <person name="Young S."/>
            <person name="Neafsey D."/>
            <person name="Nusbaum C."/>
            <person name="Birren B."/>
        </authorList>
    </citation>
    <scope>NUCLEOTIDE SEQUENCE</scope>
    <source>
        <strain evidence="6">9D6_DIV0238</strain>
    </source>
</reference>
<evidence type="ECO:0000313" key="7">
    <source>
        <dbReference type="Proteomes" id="UP000196151"/>
    </source>
</evidence>
<feature type="region of interest" description="Disordered" evidence="2">
    <location>
        <begin position="200"/>
        <end position="245"/>
    </location>
</feature>
<dbReference type="Gene3D" id="2.60.40.10">
    <property type="entry name" value="Immunoglobulins"/>
    <property type="match status" value="1"/>
</dbReference>
<proteinExistence type="predicted"/>
<dbReference type="EMBL" id="NIBQ01000003">
    <property type="protein sequence ID" value="OUZ30582.1"/>
    <property type="molecule type" value="Genomic_DNA"/>
</dbReference>
<dbReference type="InterPro" id="IPR023365">
    <property type="entry name" value="Sortase_dom-sf"/>
</dbReference>
<evidence type="ECO:0000256" key="1">
    <source>
        <dbReference type="ARBA" id="ARBA00022801"/>
    </source>
</evidence>
<dbReference type="InterPro" id="IPR032179">
    <property type="entry name" value="Cry22Aa_Ig-like"/>
</dbReference>
<dbReference type="Pfam" id="PF04203">
    <property type="entry name" value="Sortase"/>
    <property type="match status" value="1"/>
</dbReference>
<sequence>MKSKILKGSILVYTIFVLIATLVFFTLSDQRENFADTEKDQVTELEKLDLPSGTRYKTIEYGSDISIADIFDITAMQMQGLEIKIINFDSTRIGTTDVTVLFKKKEIFSQGSLVLTVVDNEHPIITAHDITIYMGQDFDPLSEVSARDNVDGDLSTKISVSGSVDTSYEGIYELEYTVLDSSNNTALKTIEVNVIANPANAKEESVSESEESIKSNEQLIDSEPVVQTNDTNESNPLTNQNSFDNQPNIMIINGTTISYQNGGQGAGQSIIDNDPNGSASTWGGVQIQSGDDNANTHFIGHNPGVFSILFNISGGQSIIVNDNNGKATTYIITNILHLDDFGKEVTTGIDYWNETIGTAGGERITLQTCISDTENLMVFASK</sequence>
<feature type="transmembrane region" description="Helical" evidence="3">
    <location>
        <begin position="10"/>
        <end position="27"/>
    </location>
</feature>
<dbReference type="AlphaFoldDB" id="A0A200J011"/>
<dbReference type="InterPro" id="IPR005754">
    <property type="entry name" value="Sortase"/>
</dbReference>
<keyword evidence="3" id="KW-0812">Transmembrane</keyword>